<protein>
    <submittedName>
        <fullName evidence="10">GH43 family beta-xylosidase</fullName>
    </submittedName>
</protein>
<dbReference type="Gene3D" id="2.115.10.20">
    <property type="entry name" value="Glycosyl hydrolase domain, family 43"/>
    <property type="match status" value="1"/>
</dbReference>
<feature type="site" description="Important for catalytic activity, responsible for pKa modulation of the active site Glu and correct orientation of both the proton donor and substrate" evidence="6">
    <location>
        <position position="160"/>
    </location>
</feature>
<dbReference type="AlphaFoldDB" id="A0A841KFW3"/>
<dbReference type="InterPro" id="IPR006710">
    <property type="entry name" value="Glyco_hydro_43"/>
</dbReference>
<keyword evidence="4 7" id="KW-0326">Glycosidase</keyword>
<dbReference type="InterPro" id="IPR023296">
    <property type="entry name" value="Glyco_hydro_beta-prop_sf"/>
</dbReference>
<name>A0A841KFW3_9GAMM</name>
<proteinExistence type="inferred from homology"/>
<evidence type="ECO:0000256" key="9">
    <source>
        <dbReference type="SAM" id="SignalP"/>
    </source>
</evidence>
<evidence type="ECO:0000256" key="5">
    <source>
        <dbReference type="PIRSR" id="PIRSR606710-1"/>
    </source>
</evidence>
<keyword evidence="3 7" id="KW-0378">Hydrolase</keyword>
<dbReference type="OrthoDB" id="9801455at2"/>
<feature type="region of interest" description="Disordered" evidence="8">
    <location>
        <begin position="324"/>
        <end position="359"/>
    </location>
</feature>
<organism evidence="10 11">
    <name type="scientific">Oleiagrimonas soli</name>
    <dbReference type="NCBI Taxonomy" id="1543381"/>
    <lineage>
        <taxon>Bacteria</taxon>
        <taxon>Pseudomonadati</taxon>
        <taxon>Pseudomonadota</taxon>
        <taxon>Gammaproteobacteria</taxon>
        <taxon>Lysobacterales</taxon>
        <taxon>Rhodanobacteraceae</taxon>
        <taxon>Oleiagrimonas</taxon>
    </lineage>
</organism>
<evidence type="ECO:0000313" key="11">
    <source>
        <dbReference type="Proteomes" id="UP000560000"/>
    </source>
</evidence>
<evidence type="ECO:0000256" key="8">
    <source>
        <dbReference type="SAM" id="MobiDB-lite"/>
    </source>
</evidence>
<accession>A0A841KFW3</accession>
<comment type="similarity">
    <text evidence="1 7">Belongs to the glycosyl hydrolase 43 family.</text>
</comment>
<evidence type="ECO:0000256" key="7">
    <source>
        <dbReference type="RuleBase" id="RU361187"/>
    </source>
</evidence>
<evidence type="ECO:0000313" key="10">
    <source>
        <dbReference type="EMBL" id="MBB6184523.1"/>
    </source>
</evidence>
<dbReference type="GO" id="GO:0005975">
    <property type="term" value="P:carbohydrate metabolic process"/>
    <property type="evidence" value="ECO:0007669"/>
    <property type="project" value="InterPro"/>
</dbReference>
<evidence type="ECO:0000256" key="6">
    <source>
        <dbReference type="PIRSR" id="PIRSR606710-2"/>
    </source>
</evidence>
<feature type="chain" id="PRO_5032899848" evidence="9">
    <location>
        <begin position="32"/>
        <end position="359"/>
    </location>
</feature>
<reference evidence="10 11" key="1">
    <citation type="submission" date="2020-08" db="EMBL/GenBank/DDBJ databases">
        <title>Genomic Encyclopedia of Type Strains, Phase IV (KMG-IV): sequencing the most valuable type-strain genomes for metagenomic binning, comparative biology and taxonomic classification.</title>
        <authorList>
            <person name="Goeker M."/>
        </authorList>
    </citation>
    <scope>NUCLEOTIDE SEQUENCE [LARGE SCALE GENOMIC DNA]</scope>
    <source>
        <strain evidence="10 11">DSM 107085</strain>
    </source>
</reference>
<comment type="caution">
    <text evidence="10">The sequence shown here is derived from an EMBL/GenBank/DDBJ whole genome shotgun (WGS) entry which is preliminary data.</text>
</comment>
<dbReference type="GO" id="GO:0004553">
    <property type="term" value="F:hydrolase activity, hydrolyzing O-glycosyl compounds"/>
    <property type="evidence" value="ECO:0007669"/>
    <property type="project" value="InterPro"/>
</dbReference>
<evidence type="ECO:0000256" key="2">
    <source>
        <dbReference type="ARBA" id="ARBA00022729"/>
    </source>
</evidence>
<feature type="signal peptide" evidence="9">
    <location>
        <begin position="1"/>
        <end position="31"/>
    </location>
</feature>
<dbReference type="SUPFAM" id="SSF75005">
    <property type="entry name" value="Arabinanase/levansucrase/invertase"/>
    <property type="match status" value="1"/>
</dbReference>
<dbReference type="PANTHER" id="PTHR43817">
    <property type="entry name" value="GLYCOSYL HYDROLASE"/>
    <property type="match status" value="1"/>
</dbReference>
<gene>
    <name evidence="10" type="ORF">HNQ86_001868</name>
</gene>
<dbReference type="EMBL" id="JACHET010000001">
    <property type="protein sequence ID" value="MBB6184523.1"/>
    <property type="molecule type" value="Genomic_DNA"/>
</dbReference>
<evidence type="ECO:0000256" key="1">
    <source>
        <dbReference type="ARBA" id="ARBA00009865"/>
    </source>
</evidence>
<feature type="active site" description="Proton donor" evidence="5">
    <location>
        <position position="219"/>
    </location>
</feature>
<evidence type="ECO:0000256" key="4">
    <source>
        <dbReference type="ARBA" id="ARBA00023295"/>
    </source>
</evidence>
<keyword evidence="2 9" id="KW-0732">Signal</keyword>
<feature type="active site" description="Proton acceptor" evidence="5">
    <location>
        <position position="48"/>
    </location>
</feature>
<dbReference type="Proteomes" id="UP000560000">
    <property type="component" value="Unassembled WGS sequence"/>
</dbReference>
<dbReference type="Pfam" id="PF04616">
    <property type="entry name" value="Glyco_hydro_43"/>
    <property type="match status" value="1"/>
</dbReference>
<sequence length="359" mass="39538">MTVNTRRAPLRSARLALAVAALLCAVGGALAKPPPETFVNPLLPSGPDPWVIRHDGFYYYMNTLGNRIALWKTRDLAKLDQVKPVTVWRARKSGPGSISLWAPELHFIDGKWYLYFSAAERGHDDDAHRHTLVLEHPAGDPTQGAWTEKGIVNTNRTGIDSTVFRWRGQLYFVYSAYVGDHSDLILARMKNPWTLTGPQVDIARPTFTWEMQGERQILEAPEFLPGTHGRKVFLTYSASACWSDDYALGLLTADAGADLADASSWSKSPHPVFAKSPAHDVYATGHNGFFTDPDGRHWIIYHANTGAGVGCGPKRSPRMQPFGWHADGTPDFGTPVAAGRRLHAPARADAKPAPQPKNQ</sequence>
<dbReference type="RefSeq" id="WP_052394562.1">
    <property type="nucleotide sequence ID" value="NZ_JACHET010000001.1"/>
</dbReference>
<evidence type="ECO:0000256" key="3">
    <source>
        <dbReference type="ARBA" id="ARBA00022801"/>
    </source>
</evidence>
<dbReference type="CDD" id="cd18820">
    <property type="entry name" value="GH43_LbAraf43-like"/>
    <property type="match status" value="1"/>
</dbReference>
<dbReference type="PANTHER" id="PTHR43817:SF1">
    <property type="entry name" value="HYDROLASE, FAMILY 43, PUTATIVE (AFU_ORTHOLOGUE AFUA_3G01660)-RELATED"/>
    <property type="match status" value="1"/>
</dbReference>